<sequence length="162" mass="18037">MGVQSRHCSCTSEMLSFAGVSSDFLCQCTLAFLESYISNISFLHRQTMPDYRILLCTMLPVTAFIGFACGAIFRNPSTSMFCWFLQIPGSVGSNVEEKNCVIVVDGYVSLSIATGFTAFIFLMSAIVVLYTFIRKKRIMLPLESGEKLSLADETLERAVEYE</sequence>
<reference evidence="3" key="2">
    <citation type="submission" date="2015-01" db="EMBL/GenBank/DDBJ databases">
        <title>Evolutionary Origins and Diversification of the Mycorrhizal Mutualists.</title>
        <authorList>
            <consortium name="DOE Joint Genome Institute"/>
            <consortium name="Mycorrhizal Genomics Consortium"/>
            <person name="Kohler A."/>
            <person name="Kuo A."/>
            <person name="Nagy L.G."/>
            <person name="Floudas D."/>
            <person name="Copeland A."/>
            <person name="Barry K.W."/>
            <person name="Cichocki N."/>
            <person name="Veneault-Fourrey C."/>
            <person name="LaButti K."/>
            <person name="Lindquist E.A."/>
            <person name="Lipzen A."/>
            <person name="Lundell T."/>
            <person name="Morin E."/>
            <person name="Murat C."/>
            <person name="Riley R."/>
            <person name="Ohm R."/>
            <person name="Sun H."/>
            <person name="Tunlid A."/>
            <person name="Henrissat B."/>
            <person name="Grigoriev I.V."/>
            <person name="Hibbett D.S."/>
            <person name="Martin F."/>
        </authorList>
    </citation>
    <scope>NUCLEOTIDE SEQUENCE [LARGE SCALE GENOMIC DNA]</scope>
    <source>
        <strain evidence="3">F 1598</strain>
    </source>
</reference>
<organism evidence="2 3">
    <name type="scientific">Piloderma croceum (strain F 1598)</name>
    <dbReference type="NCBI Taxonomy" id="765440"/>
    <lineage>
        <taxon>Eukaryota</taxon>
        <taxon>Fungi</taxon>
        <taxon>Dikarya</taxon>
        <taxon>Basidiomycota</taxon>
        <taxon>Agaricomycotina</taxon>
        <taxon>Agaricomycetes</taxon>
        <taxon>Agaricomycetidae</taxon>
        <taxon>Atheliales</taxon>
        <taxon>Atheliaceae</taxon>
        <taxon>Piloderma</taxon>
    </lineage>
</organism>
<proteinExistence type="predicted"/>
<feature type="transmembrane region" description="Helical" evidence="1">
    <location>
        <begin position="53"/>
        <end position="73"/>
    </location>
</feature>
<name>A0A0C3GB19_PILCF</name>
<evidence type="ECO:0000256" key="1">
    <source>
        <dbReference type="SAM" id="Phobius"/>
    </source>
</evidence>
<dbReference type="InParanoid" id="A0A0C3GB19"/>
<evidence type="ECO:0000313" key="2">
    <source>
        <dbReference type="EMBL" id="KIM88924.1"/>
    </source>
</evidence>
<dbReference type="HOGENOM" id="CLU_1636030_0_0_1"/>
<gene>
    <name evidence="2" type="ORF">PILCRDRAFT_245055</name>
</gene>
<dbReference type="AlphaFoldDB" id="A0A0C3GB19"/>
<dbReference type="EMBL" id="KN832976">
    <property type="protein sequence ID" value="KIM88924.1"/>
    <property type="molecule type" value="Genomic_DNA"/>
</dbReference>
<protein>
    <submittedName>
        <fullName evidence="2">Uncharacterized protein</fullName>
    </submittedName>
</protein>
<reference evidence="2 3" key="1">
    <citation type="submission" date="2014-04" db="EMBL/GenBank/DDBJ databases">
        <authorList>
            <consortium name="DOE Joint Genome Institute"/>
            <person name="Kuo A."/>
            <person name="Tarkka M."/>
            <person name="Buscot F."/>
            <person name="Kohler A."/>
            <person name="Nagy L.G."/>
            <person name="Floudas D."/>
            <person name="Copeland A."/>
            <person name="Barry K.W."/>
            <person name="Cichocki N."/>
            <person name="Veneault-Fourrey C."/>
            <person name="LaButti K."/>
            <person name="Lindquist E.A."/>
            <person name="Lipzen A."/>
            <person name="Lundell T."/>
            <person name="Morin E."/>
            <person name="Murat C."/>
            <person name="Sun H."/>
            <person name="Tunlid A."/>
            <person name="Henrissat B."/>
            <person name="Grigoriev I.V."/>
            <person name="Hibbett D.S."/>
            <person name="Martin F."/>
            <person name="Nordberg H.P."/>
            <person name="Cantor M.N."/>
            <person name="Hua S.X."/>
        </authorList>
    </citation>
    <scope>NUCLEOTIDE SEQUENCE [LARGE SCALE GENOMIC DNA]</scope>
    <source>
        <strain evidence="2 3">F 1598</strain>
    </source>
</reference>
<feature type="transmembrane region" description="Helical" evidence="1">
    <location>
        <begin position="112"/>
        <end position="133"/>
    </location>
</feature>
<keyword evidence="3" id="KW-1185">Reference proteome</keyword>
<keyword evidence="1" id="KW-0472">Membrane</keyword>
<dbReference type="Proteomes" id="UP000054166">
    <property type="component" value="Unassembled WGS sequence"/>
</dbReference>
<evidence type="ECO:0000313" key="3">
    <source>
        <dbReference type="Proteomes" id="UP000054166"/>
    </source>
</evidence>
<keyword evidence="1" id="KW-1133">Transmembrane helix</keyword>
<keyword evidence="1" id="KW-0812">Transmembrane</keyword>
<accession>A0A0C3GB19</accession>